<proteinExistence type="predicted"/>
<protein>
    <recommendedName>
        <fullName evidence="4">TraB/GumN family protein</fullName>
    </recommendedName>
</protein>
<dbReference type="EnsemblBacteria" id="CAQ46410">
    <property type="protein sequence ID" value="CAQ46410"/>
    <property type="gene ID" value="Smlt2956"/>
</dbReference>
<evidence type="ECO:0000313" key="2">
    <source>
        <dbReference type="EMBL" id="CAQ46410.1"/>
    </source>
</evidence>
<gene>
    <name evidence="2" type="ordered locus">Smlt2956</name>
</gene>
<keyword evidence="1" id="KW-0732">Signal</keyword>
<dbReference type="Pfam" id="PF18950">
    <property type="entry name" value="DUF5694"/>
    <property type="match status" value="1"/>
</dbReference>
<evidence type="ECO:0000313" key="3">
    <source>
        <dbReference type="Proteomes" id="UP000008840"/>
    </source>
</evidence>
<evidence type="ECO:0000256" key="1">
    <source>
        <dbReference type="SAM" id="SignalP"/>
    </source>
</evidence>
<dbReference type="EMBL" id="AM743169">
    <property type="protein sequence ID" value="CAQ46410.1"/>
    <property type="molecule type" value="Genomic_DNA"/>
</dbReference>
<evidence type="ECO:0008006" key="4">
    <source>
        <dbReference type="Google" id="ProtNLM"/>
    </source>
</evidence>
<name>B2FJD1_STRMK</name>
<dbReference type="InterPro" id="IPR043749">
    <property type="entry name" value="DUF5694"/>
</dbReference>
<dbReference type="AlphaFoldDB" id="B2FJD1"/>
<reference evidence="2 3" key="1">
    <citation type="journal article" date="2008" name="Genome Biol.">
        <title>The complete genome, comparative and functional analysis of Stenotrophomonas maltophilia reveals an organism heavily shielded by drug resistance determinants.</title>
        <authorList>
            <person name="Crossman L.C."/>
            <person name="Gould V.C."/>
            <person name="Dow J.M."/>
            <person name="Vernikos G.S."/>
            <person name="Okazaki A."/>
            <person name="Sebaihia M."/>
            <person name="Saunders D."/>
            <person name="Arrowsmith C."/>
            <person name="Carver T."/>
            <person name="Peters N."/>
            <person name="Adlem E."/>
            <person name="Kerhornou A."/>
            <person name="Lord A."/>
            <person name="Murphy L."/>
            <person name="Seeger K."/>
            <person name="Squares R."/>
            <person name="Rutter S."/>
            <person name="Quail M.A."/>
            <person name="Rajandream M.A."/>
            <person name="Harris D."/>
            <person name="Churcher C."/>
            <person name="Bentley S.D."/>
            <person name="Parkhill J."/>
            <person name="Thomson N.R."/>
            <person name="Avison M.B."/>
        </authorList>
    </citation>
    <scope>NUCLEOTIDE SEQUENCE [LARGE SCALE GENOMIC DNA]</scope>
    <source>
        <strain evidence="2 3">K279a</strain>
    </source>
</reference>
<feature type="chain" id="PRO_5002777832" description="TraB/GumN family protein" evidence="1">
    <location>
        <begin position="37"/>
        <end position="378"/>
    </location>
</feature>
<dbReference type="HOGENOM" id="CLU_038472_0_0_6"/>
<sequence>MTSMKVPQDAHRHGDRMFPRFASLLFLAVCSSSALANDTAYRPAFHPDQLKGPPAGRPNEVLVLGSPHLSSLPETFTPAMLEPLLQRLEAWRPTAIAVENLSGLQCDFMRRNPARYAESVADYCVDPAPAQAATGLDVPSANVEMERLLADWPKAPTAAQRRRLAAVFLAAGESSSAVVQWLRLPREERRASDSLTPELVQFLDTRMARRNEAGLVAGVLAARLGLERLWAVDDHTADSPTPESQQKAYAAAIRGAWDNSFAKARRAADERLEANPAQPDGLLAMYRAYNAPEAAMLAFNSDFGATLVEPSPEGFGRNYVGYWETRNLRMVANMRDVLGQHPGTRMLTIVGASHKGYYEAYLNQMHDVQLVSADAVLR</sequence>
<organism evidence="2 3">
    <name type="scientific">Stenotrophomonas maltophilia (strain K279a)</name>
    <dbReference type="NCBI Taxonomy" id="522373"/>
    <lineage>
        <taxon>Bacteria</taxon>
        <taxon>Pseudomonadati</taxon>
        <taxon>Pseudomonadota</taxon>
        <taxon>Gammaproteobacteria</taxon>
        <taxon>Lysobacterales</taxon>
        <taxon>Lysobacteraceae</taxon>
        <taxon>Stenotrophomonas</taxon>
        <taxon>Stenotrophomonas maltophilia group</taxon>
    </lineage>
</organism>
<dbReference type="eggNOG" id="ENOG502ZA13">
    <property type="taxonomic scope" value="Bacteria"/>
</dbReference>
<keyword evidence="3" id="KW-1185">Reference proteome</keyword>
<feature type="signal peptide" evidence="1">
    <location>
        <begin position="1"/>
        <end position="36"/>
    </location>
</feature>
<accession>B2FJD1</accession>
<dbReference type="KEGG" id="sml:Smlt2956"/>
<dbReference type="Proteomes" id="UP000008840">
    <property type="component" value="Chromosome"/>
</dbReference>